<dbReference type="Proteomes" id="UP000053398">
    <property type="component" value="Unassembled WGS sequence"/>
</dbReference>
<evidence type="ECO:0000313" key="4">
    <source>
        <dbReference type="EMBL" id="KUN15498.1"/>
    </source>
</evidence>
<dbReference type="FunFam" id="3.40.50.720:FF:000593">
    <property type="entry name" value="Dihydrofolate reductase"/>
    <property type="match status" value="1"/>
</dbReference>
<dbReference type="EMBL" id="LMWP01000071">
    <property type="protein sequence ID" value="KUN15498.1"/>
    <property type="molecule type" value="Genomic_DNA"/>
</dbReference>
<dbReference type="AlphaFoldDB" id="A0A101PQ99"/>
<dbReference type="Gene3D" id="3.40.50.720">
    <property type="entry name" value="NAD(P)-binding Rossmann-like Domain"/>
    <property type="match status" value="2"/>
</dbReference>
<dbReference type="GO" id="GO:0051287">
    <property type="term" value="F:NAD binding"/>
    <property type="evidence" value="ECO:0007669"/>
    <property type="project" value="InterPro"/>
</dbReference>
<protein>
    <submittedName>
        <fullName evidence="4">Dehydrogenase</fullName>
    </submittedName>
</protein>
<keyword evidence="5" id="KW-1185">Reference proteome</keyword>
<evidence type="ECO:0000259" key="3">
    <source>
        <dbReference type="Pfam" id="PF02826"/>
    </source>
</evidence>
<evidence type="ECO:0000256" key="2">
    <source>
        <dbReference type="ARBA" id="ARBA00023027"/>
    </source>
</evidence>
<dbReference type="GO" id="GO:0016616">
    <property type="term" value="F:oxidoreductase activity, acting on the CH-OH group of donors, NAD or NADP as acceptor"/>
    <property type="evidence" value="ECO:0007669"/>
    <property type="project" value="UniProtKB-ARBA"/>
</dbReference>
<dbReference type="InterPro" id="IPR036291">
    <property type="entry name" value="NAD(P)-bd_dom_sf"/>
</dbReference>
<feature type="domain" description="D-isomer specific 2-hydroxyacid dehydrogenase NAD-binding" evidence="3">
    <location>
        <begin position="111"/>
        <end position="281"/>
    </location>
</feature>
<evidence type="ECO:0000256" key="1">
    <source>
        <dbReference type="ARBA" id="ARBA00023002"/>
    </source>
</evidence>
<keyword evidence="1" id="KW-0560">Oxidoreductase</keyword>
<proteinExistence type="predicted"/>
<dbReference type="Pfam" id="PF02826">
    <property type="entry name" value="2-Hacid_dh_C"/>
    <property type="match status" value="1"/>
</dbReference>
<accession>A0A101PQ99</accession>
<gene>
    <name evidence="4" type="ORF">AQJ11_42935</name>
</gene>
<dbReference type="RefSeq" id="WP_059267075.1">
    <property type="nucleotide sequence ID" value="NZ_KQ948380.1"/>
</dbReference>
<organism evidence="4 5">
    <name type="scientific">Streptomyces corchorusii</name>
    <name type="common">Streptomyces chibaensis</name>
    <dbReference type="NCBI Taxonomy" id="1903"/>
    <lineage>
        <taxon>Bacteria</taxon>
        <taxon>Bacillati</taxon>
        <taxon>Actinomycetota</taxon>
        <taxon>Actinomycetes</taxon>
        <taxon>Kitasatosporales</taxon>
        <taxon>Streptomycetaceae</taxon>
        <taxon>Streptomyces</taxon>
    </lineage>
</organism>
<dbReference type="PROSITE" id="PS00671">
    <property type="entry name" value="D_2_HYDROXYACID_DH_3"/>
    <property type="match status" value="1"/>
</dbReference>
<keyword evidence="2" id="KW-0520">NAD</keyword>
<dbReference type="PANTHER" id="PTHR43333">
    <property type="entry name" value="2-HACID_DH_C DOMAIN-CONTAINING PROTEIN"/>
    <property type="match status" value="1"/>
</dbReference>
<name>A0A101PQ99_STRCK</name>
<sequence>MKDGDAKTVWLPYPPHEIPDLTDGLRYVFWDGSSALPGDPNDVHFLVGPPSPGADRILRSVLPRMHNLEVLQLLSSGYEYVTPLLDGVPPGMRLATGRGVHREATAELAVTLLLSLCRGLDDFRTRQAEGRWQPEFRTTLVGKRVLVVGYGAVGAAVAARLSAFRCEVVFVARTARMTRTGHVHGAAELPTLLPTVDAVVLCAPLTDRTRGMFGADTLALLRDNAMLVNIARGELVDTDALVRRLQAGRLRAALDVTDPEPLPADHPLWHLPGVLITPHVAAFTDAFQAMSKDFLRQQVDRYQRGQELHNIVLTTTGAQVDEQAA</sequence>
<dbReference type="PANTHER" id="PTHR43333:SF1">
    <property type="entry name" value="D-ISOMER SPECIFIC 2-HYDROXYACID DEHYDROGENASE NAD-BINDING DOMAIN-CONTAINING PROTEIN"/>
    <property type="match status" value="1"/>
</dbReference>
<dbReference type="InterPro" id="IPR029753">
    <property type="entry name" value="D-isomer_DH_CS"/>
</dbReference>
<dbReference type="SUPFAM" id="SSF51735">
    <property type="entry name" value="NAD(P)-binding Rossmann-fold domains"/>
    <property type="match status" value="1"/>
</dbReference>
<reference evidence="4 5" key="1">
    <citation type="submission" date="2015-10" db="EMBL/GenBank/DDBJ databases">
        <title>Draft genome sequence of Streptomyces corchorusii DSM 40340, type strain for the species Streptomyces corchorusii.</title>
        <authorList>
            <person name="Ruckert C."/>
            <person name="Winkler A."/>
            <person name="Kalinowski J."/>
            <person name="Kampfer P."/>
            <person name="Glaeser S."/>
        </authorList>
    </citation>
    <scope>NUCLEOTIDE SEQUENCE [LARGE SCALE GENOMIC DNA]</scope>
    <source>
        <strain evidence="4 5">DSM 40340</strain>
    </source>
</reference>
<evidence type="ECO:0000313" key="5">
    <source>
        <dbReference type="Proteomes" id="UP000053398"/>
    </source>
</evidence>
<comment type="caution">
    <text evidence="4">The sequence shown here is derived from an EMBL/GenBank/DDBJ whole genome shotgun (WGS) entry which is preliminary data.</text>
</comment>
<dbReference type="InterPro" id="IPR006140">
    <property type="entry name" value="D-isomer_DH_NAD-bd"/>
</dbReference>